<name>A0ABR8ADA8_9CYAN</name>
<evidence type="ECO:0000313" key="2">
    <source>
        <dbReference type="Proteomes" id="UP000658514"/>
    </source>
</evidence>
<dbReference type="Proteomes" id="UP000658514">
    <property type="component" value="Unassembled WGS sequence"/>
</dbReference>
<protein>
    <submittedName>
        <fullName evidence="1">Uncharacterized protein</fullName>
    </submittedName>
</protein>
<proteinExistence type="predicted"/>
<evidence type="ECO:0000313" key="1">
    <source>
        <dbReference type="EMBL" id="MBD2197941.1"/>
    </source>
</evidence>
<accession>A0ABR8ADA8</accession>
<gene>
    <name evidence="1" type="ORF">H6G24_20915</name>
</gene>
<keyword evidence="2" id="KW-1185">Reference proteome</keyword>
<reference evidence="1 2" key="1">
    <citation type="journal article" date="2020" name="ISME J.">
        <title>Comparative genomics reveals insights into cyanobacterial evolution and habitat adaptation.</title>
        <authorList>
            <person name="Chen M.Y."/>
            <person name="Teng W.K."/>
            <person name="Zhao L."/>
            <person name="Hu C.X."/>
            <person name="Zhou Y.K."/>
            <person name="Han B.P."/>
            <person name="Song L.R."/>
            <person name="Shu W.S."/>
        </authorList>
    </citation>
    <scope>NUCLEOTIDE SEQUENCE [LARGE SCALE GENOMIC DNA]</scope>
    <source>
        <strain evidence="1 2">FACHB-288</strain>
    </source>
</reference>
<dbReference type="RefSeq" id="WP_190546074.1">
    <property type="nucleotide sequence ID" value="NZ_CAWPNO010000067.1"/>
</dbReference>
<comment type="caution">
    <text evidence="1">The sequence shown here is derived from an EMBL/GenBank/DDBJ whole genome shotgun (WGS) entry which is preliminary data.</text>
</comment>
<organism evidence="1 2">
    <name type="scientific">Calothrix parietina FACHB-288</name>
    <dbReference type="NCBI Taxonomy" id="2692896"/>
    <lineage>
        <taxon>Bacteria</taxon>
        <taxon>Bacillati</taxon>
        <taxon>Cyanobacteriota</taxon>
        <taxon>Cyanophyceae</taxon>
        <taxon>Nostocales</taxon>
        <taxon>Calotrichaceae</taxon>
        <taxon>Calothrix</taxon>
    </lineage>
</organism>
<sequence>MAIGHLEGIVGVGATGTYEFRELPSTDIPPNSSGQYIVTYQAWVFFAGETAYKVFVNGIEPNPGWGFRYGTAAWILDPFKYDCINGACIPSSTYNTPGIYQSLSECEIACGTGCNGKCISNAEWSKIEGLSSQLRNKNCS</sequence>
<dbReference type="EMBL" id="JACJQH010000034">
    <property type="protein sequence ID" value="MBD2197941.1"/>
    <property type="molecule type" value="Genomic_DNA"/>
</dbReference>